<dbReference type="AlphaFoldDB" id="A0A0F4GD18"/>
<reference evidence="1 2" key="1">
    <citation type="submission" date="2015-03" db="EMBL/GenBank/DDBJ databases">
        <title>RNA-seq based gene annotation and comparative genomics of four Zymoseptoria species reveal species-specific pathogenicity related genes and transposable element activity.</title>
        <authorList>
            <person name="Grandaubert J."/>
            <person name="Bhattacharyya A."/>
            <person name="Stukenbrock E.H."/>
        </authorList>
    </citation>
    <scope>NUCLEOTIDE SEQUENCE [LARGE SCALE GENOMIC DNA]</scope>
    <source>
        <strain evidence="1 2">Zb18110</strain>
    </source>
</reference>
<dbReference type="PANTHER" id="PTHR28037">
    <property type="entry name" value="ALCOHOL O-ACETYLTRANSFERASE 1-RELATED"/>
    <property type="match status" value="1"/>
</dbReference>
<dbReference type="Proteomes" id="UP000033647">
    <property type="component" value="Unassembled WGS sequence"/>
</dbReference>
<proteinExistence type="predicted"/>
<dbReference type="InterPro" id="IPR052058">
    <property type="entry name" value="Alcohol_O-acetyltransferase"/>
</dbReference>
<name>A0A0F4GD18_9PEZI</name>
<evidence type="ECO:0000313" key="1">
    <source>
        <dbReference type="EMBL" id="KJX95293.1"/>
    </source>
</evidence>
<dbReference type="STRING" id="1047168.A0A0F4GD18"/>
<accession>A0A0F4GD18</accession>
<dbReference type="PANTHER" id="PTHR28037:SF1">
    <property type="entry name" value="ALCOHOL O-ACETYLTRANSFERASE 1-RELATED"/>
    <property type="match status" value="1"/>
</dbReference>
<evidence type="ECO:0000313" key="2">
    <source>
        <dbReference type="Proteomes" id="UP000033647"/>
    </source>
</evidence>
<dbReference type="EMBL" id="LAFY01004081">
    <property type="protein sequence ID" value="KJX95293.1"/>
    <property type="molecule type" value="Genomic_DNA"/>
</dbReference>
<gene>
    <name evidence="1" type="ORF">TI39_contig4121g00012</name>
</gene>
<organism evidence="1 2">
    <name type="scientific">Zymoseptoria brevis</name>
    <dbReference type="NCBI Taxonomy" id="1047168"/>
    <lineage>
        <taxon>Eukaryota</taxon>
        <taxon>Fungi</taxon>
        <taxon>Dikarya</taxon>
        <taxon>Ascomycota</taxon>
        <taxon>Pezizomycotina</taxon>
        <taxon>Dothideomycetes</taxon>
        <taxon>Dothideomycetidae</taxon>
        <taxon>Mycosphaerellales</taxon>
        <taxon>Mycosphaerellaceae</taxon>
        <taxon>Zymoseptoria</taxon>
    </lineage>
</organism>
<dbReference type="OrthoDB" id="3355480at2759"/>
<sequence length="587" mass="65635">MSVSTRPPDWLRRYGNLQGYSWRPTTLNRSSAFCRPLGLVEFSFDTDGRHYEGRADMNVCIKTELVTTLSKADLRERILLAWTRLRSQHLLLRATTIRDESDSLAPQGLHFAVSIPESWQHARIEAEKQIVWLEDHYENVDWKDFYHHCQNVKRIIDPNVALAKVFVLPTENEDGKRIQRFQFVGGHQIWDGLSSYVWMRDFVHCLNETSSNLQDQLTTYIQPESIRQRLPLPQEALYPPIPGNVARQRWFWVITRILRHVRTPLPAGFENPLRRQDGVKKQAVRFEQKYAAVLDYSSVPPLDTTTLHVAIPSSSAQHLSALCRSTSTTLGAGIFALAALTMMEAHEASSSSSSSSSHNTENPFITGFPLNPRAFFNHHTDPNSMMLAFSDGISLPSLPSSLPFSSRLRLLTRLAHRQLTSYQKRARPTGDAAKRQNLTSRGAGLVLANQYLYSLERCAAVLPTGHGAFEGGSVQGAYPARPNPTTQTCGVSSVGRRDAIIGKGMYDVESLAQQRGKDLVVDSRDMTASVRAREGEFLVGIGGAEGGLFAAVSIDGSVMDDEKVEAWKRRFETCLEELGRDGGLARL</sequence>
<comment type="caution">
    <text evidence="1">The sequence shown here is derived from an EMBL/GenBank/DDBJ whole genome shotgun (WGS) entry which is preliminary data.</text>
</comment>
<keyword evidence="2" id="KW-1185">Reference proteome</keyword>
<protein>
    <submittedName>
        <fullName evidence="1">Uncharacterized protein</fullName>
    </submittedName>
</protein>
<dbReference type="InterPro" id="IPR023213">
    <property type="entry name" value="CAT-like_dom_sf"/>
</dbReference>
<dbReference type="Gene3D" id="3.30.559.10">
    <property type="entry name" value="Chloramphenicol acetyltransferase-like domain"/>
    <property type="match status" value="1"/>
</dbReference>